<dbReference type="AlphaFoldDB" id="A0A2V4DZY1"/>
<sequence>MKKIQYSALIACGFTLCSCFSGPTSVVRVIDNPTANEIVIAIDGKELTIPANSKTSYTFEYGKHSLTYNNQSVNFVVKPAKFSGSGFINPTQSNYMFHTFIYATDNTTDEAYDKMYEKTLNKVTVILNGEKEEVELPVKVVNDVFIEDEHNRWDYTIDEEMPEEVSERINSNQAYQVRKTKVYREHEYMNYLKEDGLEEDLSFPNEPVKLTEINQYVFPTINLDGIKCEPGKKYLAETLANWQQLFTLKGNDFANKYEELGGDKGRYALVDSKKLCPKEIDPEQTYYPAFRQLDQILDKTRDIHFYIIK</sequence>
<keyword evidence="1" id="KW-0732">Signal</keyword>
<organism evidence="2 3">
    <name type="scientific">Gilliamella apicola</name>
    <dbReference type="NCBI Taxonomy" id="1196095"/>
    <lineage>
        <taxon>Bacteria</taxon>
        <taxon>Pseudomonadati</taxon>
        <taxon>Pseudomonadota</taxon>
        <taxon>Gammaproteobacteria</taxon>
        <taxon>Orbales</taxon>
        <taxon>Orbaceae</taxon>
        <taxon>Gilliamella</taxon>
    </lineage>
</organism>
<reference evidence="2 3" key="1">
    <citation type="submission" date="2018-05" db="EMBL/GenBank/DDBJ databases">
        <title>Reference genomes for bee gut microbiota database.</title>
        <authorList>
            <person name="Ellegaard K.M."/>
        </authorList>
    </citation>
    <scope>NUCLEOTIDE SEQUENCE [LARGE SCALE GENOMIC DNA]</scope>
    <source>
        <strain evidence="2 3">ESL0177</strain>
    </source>
</reference>
<evidence type="ECO:0000313" key="2">
    <source>
        <dbReference type="EMBL" id="PXZ04156.1"/>
    </source>
</evidence>
<comment type="caution">
    <text evidence="2">The sequence shown here is derived from an EMBL/GenBank/DDBJ whole genome shotgun (WGS) entry which is preliminary data.</text>
</comment>
<proteinExistence type="predicted"/>
<evidence type="ECO:0008006" key="4">
    <source>
        <dbReference type="Google" id="ProtNLM"/>
    </source>
</evidence>
<dbReference type="PROSITE" id="PS51257">
    <property type="entry name" value="PROKAR_LIPOPROTEIN"/>
    <property type="match status" value="1"/>
</dbReference>
<name>A0A2V4DZY1_9GAMM</name>
<feature type="signal peptide" evidence="1">
    <location>
        <begin position="1"/>
        <end position="21"/>
    </location>
</feature>
<evidence type="ECO:0000256" key="1">
    <source>
        <dbReference type="SAM" id="SignalP"/>
    </source>
</evidence>
<accession>A0A2V4DZY1</accession>
<feature type="chain" id="PRO_5015849644" description="DUF4424 domain-containing protein" evidence="1">
    <location>
        <begin position="22"/>
        <end position="309"/>
    </location>
</feature>
<dbReference type="Proteomes" id="UP000247483">
    <property type="component" value="Unassembled WGS sequence"/>
</dbReference>
<dbReference type="RefSeq" id="WP_110423500.1">
    <property type="nucleotide sequence ID" value="NZ_QGLP01000005.1"/>
</dbReference>
<protein>
    <recommendedName>
        <fullName evidence="4">DUF4424 domain-containing protein</fullName>
    </recommendedName>
</protein>
<dbReference type="EMBL" id="QGLP01000005">
    <property type="protein sequence ID" value="PXZ04156.1"/>
    <property type="molecule type" value="Genomic_DNA"/>
</dbReference>
<gene>
    <name evidence="2" type="ORF">DKK79_07255</name>
</gene>
<evidence type="ECO:0000313" key="3">
    <source>
        <dbReference type="Proteomes" id="UP000247483"/>
    </source>
</evidence>